<dbReference type="Gene3D" id="3.40.50.360">
    <property type="match status" value="1"/>
</dbReference>
<dbReference type="InterPro" id="IPR036866">
    <property type="entry name" value="RibonucZ/Hydroxyglut_hydro"/>
</dbReference>
<dbReference type="GO" id="GO:0010181">
    <property type="term" value="F:FMN binding"/>
    <property type="evidence" value="ECO:0007669"/>
    <property type="project" value="InterPro"/>
</dbReference>
<dbReference type="SUPFAM" id="SSF56281">
    <property type="entry name" value="Metallo-hydrolase/oxidoreductase"/>
    <property type="match status" value="1"/>
</dbReference>
<dbReference type="SUPFAM" id="SSF52218">
    <property type="entry name" value="Flavoproteins"/>
    <property type="match status" value="1"/>
</dbReference>
<accession>A0A1S8N633</accession>
<sequence>MNAVEVKKGIYWVGAIDWSLRNFHGYTTNRGATYNAYLIIDEKIALIDTVKAQFAGELLERISKVIDPEKIDYIISNHVEMDHSGSIPKVMEVCKNAAIITSSPSGLKGLTAHYGQYNYKSVKANETLSLGKRTLKFVPTPMLHWPDNMVTYCPEEKILFSNDAFGQHYASSRRFDDEEPLEIILEEAKNYYGNIIMPYGKQVQGACEIVCSLDIEMIAPSHGVIWRKNIKTIFDAYKLWSENNPQTGAIVVFDSMWHSTEVMAKTIVEAFADKNIPVKLYDLKVNHISEIIPEVLTSKYIAVGSPTLNNTIMPTVAAFLCYLKGLSPKNRKAFAFGSYGWGGQSIVQVEEELEKCGFDICLDKIRVQYIPSKQQLDEIRELVMSIE</sequence>
<dbReference type="InterPro" id="IPR001279">
    <property type="entry name" value="Metallo-B-lactamas"/>
</dbReference>
<dbReference type="Proteomes" id="UP000191154">
    <property type="component" value="Unassembled WGS sequence"/>
</dbReference>
<gene>
    <name evidence="3" type="primary">fprA_3</name>
    <name evidence="3" type="ORF">CLOSAC_23520</name>
</gene>
<evidence type="ECO:0000313" key="3">
    <source>
        <dbReference type="EMBL" id="OOM11924.1"/>
    </source>
</evidence>
<dbReference type="PROSITE" id="PS50902">
    <property type="entry name" value="FLAVODOXIN_LIKE"/>
    <property type="match status" value="1"/>
</dbReference>
<dbReference type="PIRSF" id="PIRSF005243">
    <property type="entry name" value="ROO"/>
    <property type="match status" value="1"/>
</dbReference>
<name>A0A1S8N633_CLOSA</name>
<feature type="domain" description="Flavodoxin-like" evidence="2">
    <location>
        <begin position="249"/>
        <end position="387"/>
    </location>
</feature>
<evidence type="ECO:0000259" key="2">
    <source>
        <dbReference type="PROSITE" id="PS50902"/>
    </source>
</evidence>
<dbReference type="Pfam" id="PF00258">
    <property type="entry name" value="Flavodoxin_1"/>
    <property type="match status" value="1"/>
</dbReference>
<protein>
    <submittedName>
        <fullName evidence="3">Nitric oxide reductase</fullName>
        <ecNumber evidence="3">1.-.-.-</ecNumber>
    </submittedName>
</protein>
<dbReference type="InterPro" id="IPR029039">
    <property type="entry name" value="Flavoprotein-like_sf"/>
</dbReference>
<comment type="caution">
    <text evidence="3">The sequence shown here is derived from an EMBL/GenBank/DDBJ whole genome shotgun (WGS) entry which is preliminary data.</text>
</comment>
<reference evidence="3 4" key="1">
    <citation type="submission" date="2016-05" db="EMBL/GenBank/DDBJ databases">
        <title>Microbial solvent formation.</title>
        <authorList>
            <person name="Poehlein A."/>
            <person name="Montoya Solano J.D."/>
            <person name="Flitsch S."/>
            <person name="Krabben P."/>
            <person name="Duerre P."/>
            <person name="Daniel R."/>
        </authorList>
    </citation>
    <scope>NUCLEOTIDE SEQUENCE [LARGE SCALE GENOMIC DNA]</scope>
    <source>
        <strain evidence="3 4">L1-8</strain>
    </source>
</reference>
<comment type="similarity">
    <text evidence="1">In the N-terminal section; belongs to the zinc metallo-hydrolase group 3 family.</text>
</comment>
<dbReference type="SMART" id="SM00849">
    <property type="entry name" value="Lactamase_B"/>
    <property type="match status" value="1"/>
</dbReference>
<dbReference type="Gene3D" id="3.60.15.10">
    <property type="entry name" value="Ribonuclease Z/Hydroxyacylglutathione hydrolase-like"/>
    <property type="match status" value="1"/>
</dbReference>
<dbReference type="InterPro" id="IPR008254">
    <property type="entry name" value="Flavodoxin/NO_synth"/>
</dbReference>
<dbReference type="InterPro" id="IPR045761">
    <property type="entry name" value="ODP_dom"/>
</dbReference>
<dbReference type="PANTHER" id="PTHR43717:SF1">
    <property type="entry name" value="ANAEROBIC NITRIC OXIDE REDUCTASE FLAVORUBREDOXIN"/>
    <property type="match status" value="1"/>
</dbReference>
<dbReference type="PANTHER" id="PTHR43717">
    <property type="entry name" value="ANAEROBIC NITRIC OXIDE REDUCTASE FLAVORUBREDOXIN"/>
    <property type="match status" value="1"/>
</dbReference>
<dbReference type="GO" id="GO:0046872">
    <property type="term" value="F:metal ion binding"/>
    <property type="evidence" value="ECO:0007669"/>
    <property type="project" value="InterPro"/>
</dbReference>
<dbReference type="STRING" id="169679.CSACC_05840"/>
<dbReference type="EC" id="1.-.-.-" evidence="3"/>
<dbReference type="RefSeq" id="WP_077865596.1">
    <property type="nucleotide sequence ID" value="NZ_LZYZ01000004.1"/>
</dbReference>
<dbReference type="CDD" id="cd07709">
    <property type="entry name" value="flavodiiron_proteins_MBL-fold"/>
    <property type="match status" value="1"/>
</dbReference>
<dbReference type="GO" id="GO:0016651">
    <property type="term" value="F:oxidoreductase activity, acting on NAD(P)H"/>
    <property type="evidence" value="ECO:0007669"/>
    <property type="project" value="UniProtKB-ARBA"/>
</dbReference>
<dbReference type="GO" id="GO:0009055">
    <property type="term" value="F:electron transfer activity"/>
    <property type="evidence" value="ECO:0007669"/>
    <property type="project" value="InterPro"/>
</dbReference>
<dbReference type="Pfam" id="PF19583">
    <property type="entry name" value="ODP"/>
    <property type="match status" value="1"/>
</dbReference>
<proteinExistence type="inferred from homology"/>
<organism evidence="3 4">
    <name type="scientific">Clostridium saccharobutylicum</name>
    <dbReference type="NCBI Taxonomy" id="169679"/>
    <lineage>
        <taxon>Bacteria</taxon>
        <taxon>Bacillati</taxon>
        <taxon>Bacillota</taxon>
        <taxon>Clostridia</taxon>
        <taxon>Eubacteriales</taxon>
        <taxon>Clostridiaceae</taxon>
        <taxon>Clostridium</taxon>
    </lineage>
</organism>
<dbReference type="AlphaFoldDB" id="A0A1S8N633"/>
<dbReference type="InterPro" id="IPR016440">
    <property type="entry name" value="Rubredoxin-O_OxRdtase"/>
</dbReference>
<keyword evidence="3" id="KW-0560">Oxidoreductase</keyword>
<dbReference type="EMBL" id="LZYZ01000004">
    <property type="protein sequence ID" value="OOM11924.1"/>
    <property type="molecule type" value="Genomic_DNA"/>
</dbReference>
<evidence type="ECO:0000256" key="1">
    <source>
        <dbReference type="ARBA" id="ARBA00007121"/>
    </source>
</evidence>
<evidence type="ECO:0000313" key="4">
    <source>
        <dbReference type="Proteomes" id="UP000191154"/>
    </source>
</evidence>